<reference evidence="4 5" key="1">
    <citation type="submission" date="2021-01" db="EMBL/GenBank/DDBJ databases">
        <title>Whole genome shotgun sequence of Catellatospora coxensis NBRC 107359.</title>
        <authorList>
            <person name="Komaki H."/>
            <person name="Tamura T."/>
        </authorList>
    </citation>
    <scope>NUCLEOTIDE SEQUENCE [LARGE SCALE GENOMIC DNA]</scope>
    <source>
        <strain evidence="4 5">NBRC 107359</strain>
    </source>
</reference>
<accession>A0A8J3P6P0</accession>
<keyword evidence="5" id="KW-1185">Reference proteome</keyword>
<evidence type="ECO:0000313" key="4">
    <source>
        <dbReference type="EMBL" id="GIG03671.1"/>
    </source>
</evidence>
<dbReference type="Gene3D" id="3.30.420.40">
    <property type="match status" value="2"/>
</dbReference>
<organism evidence="4 5">
    <name type="scientific">Catellatospora coxensis</name>
    <dbReference type="NCBI Taxonomy" id="310354"/>
    <lineage>
        <taxon>Bacteria</taxon>
        <taxon>Bacillati</taxon>
        <taxon>Actinomycetota</taxon>
        <taxon>Actinomycetes</taxon>
        <taxon>Micromonosporales</taxon>
        <taxon>Micromonosporaceae</taxon>
        <taxon>Catellatospora</taxon>
    </lineage>
</organism>
<evidence type="ECO:0000259" key="3">
    <source>
        <dbReference type="Pfam" id="PF16861"/>
    </source>
</evidence>
<dbReference type="RefSeq" id="WP_203688142.1">
    <property type="nucleotide sequence ID" value="NZ_BAAALC010000001.1"/>
</dbReference>
<feature type="domain" description="Carbamoyltransferase C-terminal" evidence="3">
    <location>
        <begin position="398"/>
        <end position="567"/>
    </location>
</feature>
<protein>
    <submittedName>
        <fullName evidence="4">Carbamoyltransferase</fullName>
    </submittedName>
</protein>
<feature type="domain" description="Carbamoyltransferase" evidence="2">
    <location>
        <begin position="5"/>
        <end position="347"/>
    </location>
</feature>
<dbReference type="SUPFAM" id="SSF53067">
    <property type="entry name" value="Actin-like ATPase domain"/>
    <property type="match status" value="1"/>
</dbReference>
<dbReference type="CDD" id="cd24098">
    <property type="entry name" value="ASKHA_NBD_TobZ_N"/>
    <property type="match status" value="1"/>
</dbReference>
<evidence type="ECO:0000259" key="2">
    <source>
        <dbReference type="Pfam" id="PF02543"/>
    </source>
</evidence>
<dbReference type="InterPro" id="IPR003696">
    <property type="entry name" value="Carbtransf_dom"/>
</dbReference>
<dbReference type="Pfam" id="PF16861">
    <property type="entry name" value="Carbam_trans_C"/>
    <property type="match status" value="1"/>
</dbReference>
<evidence type="ECO:0000313" key="5">
    <source>
        <dbReference type="Proteomes" id="UP000630887"/>
    </source>
</evidence>
<gene>
    <name evidence="4" type="ORF">Cco03nite_03710</name>
</gene>
<evidence type="ECO:0000256" key="1">
    <source>
        <dbReference type="ARBA" id="ARBA00006129"/>
    </source>
</evidence>
<dbReference type="AlphaFoldDB" id="A0A8J3P6P0"/>
<dbReference type="Pfam" id="PF02543">
    <property type="entry name" value="Carbam_trans_N"/>
    <property type="match status" value="1"/>
</dbReference>
<proteinExistence type="inferred from homology"/>
<dbReference type="GO" id="GO:0003824">
    <property type="term" value="F:catalytic activity"/>
    <property type="evidence" value="ECO:0007669"/>
    <property type="project" value="InterPro"/>
</dbReference>
<sequence>MRSVILGLCANTHDSAAALLVDGELIGFCEEERLDGIKHSKAFPQHSIDWLLNQAGLTAASVTTVAYNFRPERYWGALRQTPGQLMRTATVGRALPRAASFVKVARRTRARLAELAVRFPNAKLHPVLHHRAHAWTALLSSGFDEAGVLIVDSLGETQTTTLWHGLPSASRPLRLLHELRDPASLGYAYGAITEHLGWRRGDEEGTVMALAAGGDPERFAQLIRRAIPGDDSGFTLNPRLLPLRVLSSRYQRVSQRLAAQSCPPRDSHAPVEQVHADLAAALQARTQQIMVNLAAITRRMSKSRLLCVGGGVAMNCVSIGKIAQAGFCDEVHVPAAPGDSGTAIGAAADAWHASSGKIPTGVEGRCYLGPSFPNLNLPTHPRPGLTAVKVDRAAGLLARHLADGKIVGLFTGALEAGPRALGHRSILASPLEPGVVDRLNATVKFREPFRPFAPMVLAHRAADYFCLDQPSPFMSIAVPATAHARKHLPSIVHANGTARVQTVTAASNPFLAQVLQAFGDITGHPVLINTSLNIKGKPMCGTPSMALDCLAESGLDALLIEGWWVTK</sequence>
<dbReference type="InterPro" id="IPR031730">
    <property type="entry name" value="Carbam_trans_C"/>
</dbReference>
<dbReference type="Proteomes" id="UP000630887">
    <property type="component" value="Unassembled WGS sequence"/>
</dbReference>
<comment type="similarity">
    <text evidence="1">Belongs to the NodU/CmcH family.</text>
</comment>
<name>A0A8J3P6P0_9ACTN</name>
<dbReference type="PANTHER" id="PTHR34847">
    <property type="entry name" value="NODULATION PROTEIN U"/>
    <property type="match status" value="1"/>
</dbReference>
<dbReference type="InterPro" id="IPR038152">
    <property type="entry name" value="Carbam_trans_C_sf"/>
</dbReference>
<dbReference type="Gene3D" id="3.90.870.20">
    <property type="entry name" value="Carbamoyltransferase, C-terminal domain"/>
    <property type="match status" value="1"/>
</dbReference>
<dbReference type="InterPro" id="IPR043129">
    <property type="entry name" value="ATPase_NBD"/>
</dbReference>
<dbReference type="InterPro" id="IPR051338">
    <property type="entry name" value="NodU/CmcH_Carbamoyltrnsfr"/>
</dbReference>
<dbReference type="EMBL" id="BONI01000002">
    <property type="protein sequence ID" value="GIG03671.1"/>
    <property type="molecule type" value="Genomic_DNA"/>
</dbReference>
<comment type="caution">
    <text evidence="4">The sequence shown here is derived from an EMBL/GenBank/DDBJ whole genome shotgun (WGS) entry which is preliminary data.</text>
</comment>
<dbReference type="PANTHER" id="PTHR34847:SF1">
    <property type="entry name" value="NODULATION PROTEIN U"/>
    <property type="match status" value="1"/>
</dbReference>